<evidence type="ECO:0000259" key="9">
    <source>
        <dbReference type="Pfam" id="PF07715"/>
    </source>
</evidence>
<keyword evidence="11" id="KW-0675">Receptor</keyword>
<dbReference type="Pfam" id="PF25183">
    <property type="entry name" value="OMP_b-brl_4"/>
    <property type="match status" value="2"/>
</dbReference>
<dbReference type="InterPro" id="IPR057601">
    <property type="entry name" value="Oar-like_b-barrel"/>
</dbReference>
<dbReference type="InterPro" id="IPR036942">
    <property type="entry name" value="Beta-barrel_TonB_sf"/>
</dbReference>
<accession>A0ABU3N002</accession>
<organism evidence="11">
    <name type="scientific">Sphingomonas psychrotolerans</name>
    <dbReference type="NCBI Taxonomy" id="1327635"/>
    <lineage>
        <taxon>Bacteria</taxon>
        <taxon>Pseudomonadati</taxon>
        <taxon>Pseudomonadota</taxon>
        <taxon>Alphaproteobacteria</taxon>
        <taxon>Sphingomonadales</taxon>
        <taxon>Sphingomonadaceae</taxon>
        <taxon>Sphingomonas</taxon>
    </lineage>
</organism>
<keyword evidence="5 7" id="KW-0472">Membrane</keyword>
<keyword evidence="8" id="KW-0732">Signal</keyword>
<dbReference type="Gene3D" id="2.170.130.10">
    <property type="entry name" value="TonB-dependent receptor, plug domain"/>
    <property type="match status" value="1"/>
</dbReference>
<evidence type="ECO:0000256" key="7">
    <source>
        <dbReference type="PROSITE-ProRule" id="PRU01360"/>
    </source>
</evidence>
<evidence type="ECO:0000259" key="10">
    <source>
        <dbReference type="Pfam" id="PF25183"/>
    </source>
</evidence>
<evidence type="ECO:0000256" key="1">
    <source>
        <dbReference type="ARBA" id="ARBA00004571"/>
    </source>
</evidence>
<keyword evidence="4 7" id="KW-0812">Transmembrane</keyword>
<feature type="chain" id="PRO_5046550824" evidence="8">
    <location>
        <begin position="30"/>
        <end position="1002"/>
    </location>
</feature>
<dbReference type="InterPro" id="IPR037066">
    <property type="entry name" value="Plug_dom_sf"/>
</dbReference>
<dbReference type="Pfam" id="PF13620">
    <property type="entry name" value="CarboxypepD_reg"/>
    <property type="match status" value="1"/>
</dbReference>
<gene>
    <name evidence="11" type="ORF">MZO42_00650</name>
</gene>
<dbReference type="InterPro" id="IPR008969">
    <property type="entry name" value="CarboxyPept-like_regulatory"/>
</dbReference>
<comment type="caution">
    <text evidence="11">The sequence shown here is derived from an EMBL/GenBank/DDBJ whole genome shotgun (WGS) entry which is preliminary data.</text>
</comment>
<evidence type="ECO:0000256" key="2">
    <source>
        <dbReference type="ARBA" id="ARBA00022448"/>
    </source>
</evidence>
<dbReference type="Pfam" id="PF07715">
    <property type="entry name" value="Plug"/>
    <property type="match status" value="1"/>
</dbReference>
<keyword evidence="2 7" id="KW-0813">Transport</keyword>
<dbReference type="EMBL" id="JALMLT010000001">
    <property type="protein sequence ID" value="MDT8757194.1"/>
    <property type="molecule type" value="Genomic_DNA"/>
</dbReference>
<reference evidence="11" key="1">
    <citation type="submission" date="2022-04" db="EMBL/GenBank/DDBJ databases">
        <title>Tomato heritable bacteria conferring resistance against bacterial wilt.</title>
        <authorList>
            <person name="Yin J."/>
        </authorList>
    </citation>
    <scope>NUCLEOTIDE SEQUENCE</scope>
    <source>
        <strain evidence="11">Cra20</strain>
    </source>
</reference>
<evidence type="ECO:0000256" key="6">
    <source>
        <dbReference type="ARBA" id="ARBA00023237"/>
    </source>
</evidence>
<proteinExistence type="inferred from homology"/>
<evidence type="ECO:0000256" key="5">
    <source>
        <dbReference type="ARBA" id="ARBA00023136"/>
    </source>
</evidence>
<dbReference type="Gene3D" id="2.40.170.20">
    <property type="entry name" value="TonB-dependent receptor, beta-barrel domain"/>
    <property type="match status" value="1"/>
</dbReference>
<feature type="signal peptide" evidence="8">
    <location>
        <begin position="1"/>
        <end position="29"/>
    </location>
</feature>
<comment type="subcellular location">
    <subcellularLocation>
        <location evidence="1 7">Cell outer membrane</location>
        <topology evidence="1 7">Multi-pass membrane protein</topology>
    </subcellularLocation>
</comment>
<feature type="domain" description="TonB-dependent transporter Oar-like beta-barrel" evidence="10">
    <location>
        <begin position="334"/>
        <end position="568"/>
    </location>
</feature>
<sequence length="1002" mass="109143">MKCFSRRARPAALIRAALLLGAAIPAAMAAPPAHAQDYTNITASGRVTDEAGAPIAGATVTITSSDRGVSRTVQTNEAGAYSIAQLAPGAYDFRITAERHAPYEEARVDLTANTGASNSFRLAPEAASEEIVVRGARVRTADFNDTTTGAVIEVAEIDQRVPVARSLQEVVLLSPGVVRGSSGNGTFANSVAISGSAITENAFFVNGLNITNFRMGLTPVEVPYDFYKTVEVKTGGFAAEFGRATGGVINAVTKSGSNQFHASVLGTWEPNGLRSSSPGTIETDNEDATATRRELVFQASGPIIRDRLFFYGLYDFRDFTSFTPDADQDNATEVKNRSPFWGIKVDGYITDDHHVEFTYFDSTNDTRTRSLNYDRAGGKRGDVVGGTNQRAGGINYVGRYTGTFAPWLTVSAAYGVNKLRDGSLPLDITNEKVLDYRQNPAGTDIGLNRVSDAWGQTDDKRDFYRADLDFNFQLLGGHHLRVGYDHETNLSSQIHQTMGDGFYKIFTANAETAARLGIPVGSDYYTTRVYRNNGETTVKNEAYYVEDDWSLLNDRLKLQLGLRNDRFSNQGVDGKSYYESGNQWAPRIGASFDVLGDGRTKAYGFFGKYALPMAGDINLNVAGGLVTYTRYNRFNGLNPADNTPVAGAAILGPSNFRACPDTKIVNCEVSADGTPADYSGAIAHNLKPQSVSEFILGGEHQFSDSIRVGAYFTHRSLQNAIEDISIDYGARAYCTQAGFTEAQCTAAYRGGSNWTIANPGRDVVVRINPLPDGTTPVVTLNAGDLRYPTPKRNYNSLTFTFDRKFDGIWGLSGSYTWAMDKGNYEGGVRSENGQLAVNRSADFDSPGFTNGSYGYLPNDRRHTLKLFGSYRPFAFLDLGANTLVQSPQHYSCIGTVPQAVDEAAYGYHGYSYYCRGALIPRGTAFKGDWLYQIDASAVARLPLPAGLEGSLRFDVFNLFNMKAVTVYNQAGELSDGSANPLYRTPTTYQSPRYVRLQFRLGF</sequence>
<evidence type="ECO:0000313" key="11">
    <source>
        <dbReference type="EMBL" id="MDT8757194.1"/>
    </source>
</evidence>
<evidence type="ECO:0000256" key="4">
    <source>
        <dbReference type="ARBA" id="ARBA00022692"/>
    </source>
</evidence>
<feature type="domain" description="TonB-dependent transporter Oar-like beta-barrel" evidence="10">
    <location>
        <begin position="570"/>
        <end position="872"/>
    </location>
</feature>
<dbReference type="InterPro" id="IPR039426">
    <property type="entry name" value="TonB-dep_rcpt-like"/>
</dbReference>
<keyword evidence="3 7" id="KW-1134">Transmembrane beta strand</keyword>
<evidence type="ECO:0000256" key="3">
    <source>
        <dbReference type="ARBA" id="ARBA00022452"/>
    </source>
</evidence>
<protein>
    <submittedName>
        <fullName evidence="11">TonB-dependent receptor</fullName>
    </submittedName>
</protein>
<dbReference type="PROSITE" id="PS52016">
    <property type="entry name" value="TONB_DEPENDENT_REC_3"/>
    <property type="match status" value="1"/>
</dbReference>
<dbReference type="SUPFAM" id="SSF49464">
    <property type="entry name" value="Carboxypeptidase regulatory domain-like"/>
    <property type="match status" value="1"/>
</dbReference>
<dbReference type="SUPFAM" id="SSF56935">
    <property type="entry name" value="Porins"/>
    <property type="match status" value="1"/>
</dbReference>
<feature type="domain" description="TonB-dependent receptor plug" evidence="9">
    <location>
        <begin position="150"/>
        <end position="248"/>
    </location>
</feature>
<comment type="similarity">
    <text evidence="7">Belongs to the TonB-dependent receptor family.</text>
</comment>
<dbReference type="Gene3D" id="2.60.40.1120">
    <property type="entry name" value="Carboxypeptidase-like, regulatory domain"/>
    <property type="match status" value="1"/>
</dbReference>
<evidence type="ECO:0000256" key="8">
    <source>
        <dbReference type="SAM" id="SignalP"/>
    </source>
</evidence>
<dbReference type="InterPro" id="IPR012910">
    <property type="entry name" value="Plug_dom"/>
</dbReference>
<name>A0ABU3N002_9SPHN</name>
<keyword evidence="6 7" id="KW-0998">Cell outer membrane</keyword>